<evidence type="ECO:0000313" key="4">
    <source>
        <dbReference type="Proteomes" id="UP001307889"/>
    </source>
</evidence>
<dbReference type="Gene3D" id="3.30.60.30">
    <property type="match status" value="1"/>
</dbReference>
<feature type="chain" id="PRO_5045201339" evidence="1">
    <location>
        <begin position="29"/>
        <end position="116"/>
    </location>
</feature>
<evidence type="ECO:0000259" key="2">
    <source>
        <dbReference type="SMART" id="SM00280"/>
    </source>
</evidence>
<keyword evidence="1" id="KW-0732">Signal</keyword>
<dbReference type="InterPro" id="IPR002350">
    <property type="entry name" value="Kazal_dom"/>
</dbReference>
<dbReference type="EMBL" id="AP028916">
    <property type="protein sequence ID" value="BES97605.1"/>
    <property type="molecule type" value="Genomic_DNA"/>
</dbReference>
<dbReference type="GO" id="GO:0004867">
    <property type="term" value="F:serine-type endopeptidase inhibitor activity"/>
    <property type="evidence" value="ECO:0007669"/>
    <property type="project" value="UniProtKB-KW"/>
</dbReference>
<evidence type="ECO:0000256" key="1">
    <source>
        <dbReference type="SAM" id="SignalP"/>
    </source>
</evidence>
<sequence>MTSLKRWTFTYQACVLLVIAAVIAEAAATVEEELVIDREINQQSRADPAAAKELRREKRWGPCPCPRIFDPVCASKNLRFSNKCFLDCYNRKMNTNYRALPERVCRNKQVDVGHGQ</sequence>
<keyword evidence="3" id="KW-0722">Serine protease inhibitor</keyword>
<gene>
    <name evidence="3" type="ORF">NTJ_10419</name>
</gene>
<dbReference type="InterPro" id="IPR036058">
    <property type="entry name" value="Kazal_dom_sf"/>
</dbReference>
<keyword evidence="3" id="KW-0646">Protease inhibitor</keyword>
<name>A0ABN7B340_9HEMI</name>
<keyword evidence="4" id="KW-1185">Reference proteome</keyword>
<evidence type="ECO:0000313" key="3">
    <source>
        <dbReference type="EMBL" id="BES97605.1"/>
    </source>
</evidence>
<organism evidence="3 4">
    <name type="scientific">Nesidiocoris tenuis</name>
    <dbReference type="NCBI Taxonomy" id="355587"/>
    <lineage>
        <taxon>Eukaryota</taxon>
        <taxon>Metazoa</taxon>
        <taxon>Ecdysozoa</taxon>
        <taxon>Arthropoda</taxon>
        <taxon>Hexapoda</taxon>
        <taxon>Insecta</taxon>
        <taxon>Pterygota</taxon>
        <taxon>Neoptera</taxon>
        <taxon>Paraneoptera</taxon>
        <taxon>Hemiptera</taxon>
        <taxon>Heteroptera</taxon>
        <taxon>Panheteroptera</taxon>
        <taxon>Cimicomorpha</taxon>
        <taxon>Miridae</taxon>
        <taxon>Dicyphina</taxon>
        <taxon>Nesidiocoris</taxon>
    </lineage>
</organism>
<dbReference type="Pfam" id="PF00050">
    <property type="entry name" value="Kazal_1"/>
    <property type="match status" value="1"/>
</dbReference>
<accession>A0ABN7B340</accession>
<protein>
    <submittedName>
        <fullName evidence="3">Kazal-type serine protease inhibitor domain</fullName>
    </submittedName>
</protein>
<feature type="domain" description="Kazal-like" evidence="2">
    <location>
        <begin position="62"/>
        <end position="105"/>
    </location>
</feature>
<dbReference type="SMART" id="SM00280">
    <property type="entry name" value="KAZAL"/>
    <property type="match status" value="1"/>
</dbReference>
<proteinExistence type="predicted"/>
<feature type="signal peptide" evidence="1">
    <location>
        <begin position="1"/>
        <end position="28"/>
    </location>
</feature>
<dbReference type="Proteomes" id="UP001307889">
    <property type="component" value="Chromosome 8"/>
</dbReference>
<reference evidence="3 4" key="1">
    <citation type="submission" date="2023-09" db="EMBL/GenBank/DDBJ databases">
        <title>Nesidiocoris tenuis whole genome shotgun sequence.</title>
        <authorList>
            <person name="Shibata T."/>
            <person name="Shimoda M."/>
            <person name="Kobayashi T."/>
            <person name="Uehara T."/>
        </authorList>
    </citation>
    <scope>NUCLEOTIDE SEQUENCE [LARGE SCALE GENOMIC DNA]</scope>
    <source>
        <strain evidence="3 4">Japan</strain>
    </source>
</reference>
<dbReference type="SUPFAM" id="SSF100895">
    <property type="entry name" value="Kazal-type serine protease inhibitors"/>
    <property type="match status" value="1"/>
</dbReference>